<dbReference type="PROSITE" id="PS51257">
    <property type="entry name" value="PROKAR_LIPOPROTEIN"/>
    <property type="match status" value="1"/>
</dbReference>
<reference evidence="3" key="1">
    <citation type="submission" date="2016-11" db="EMBL/GenBank/DDBJ databases">
        <authorList>
            <person name="Varghese N."/>
            <person name="Submissions S."/>
        </authorList>
    </citation>
    <scope>NUCLEOTIDE SEQUENCE [LARGE SCALE GENOMIC DNA]</scope>
    <source>
        <strain evidence="3">CGMCC 1.7063</strain>
    </source>
</reference>
<feature type="chain" id="PRO_5009909240" evidence="1">
    <location>
        <begin position="32"/>
        <end position="162"/>
    </location>
</feature>
<organism evidence="2 3">
    <name type="scientific">Microbulbifer donghaiensis</name>
    <dbReference type="NCBI Taxonomy" id="494016"/>
    <lineage>
        <taxon>Bacteria</taxon>
        <taxon>Pseudomonadati</taxon>
        <taxon>Pseudomonadota</taxon>
        <taxon>Gammaproteobacteria</taxon>
        <taxon>Cellvibrionales</taxon>
        <taxon>Microbulbiferaceae</taxon>
        <taxon>Microbulbifer</taxon>
    </lineage>
</organism>
<protein>
    <submittedName>
        <fullName evidence="2">Uncharacterized protein</fullName>
    </submittedName>
</protein>
<gene>
    <name evidence="2" type="ORF">SAMN04487965_2103</name>
</gene>
<evidence type="ECO:0000256" key="1">
    <source>
        <dbReference type="SAM" id="SignalP"/>
    </source>
</evidence>
<keyword evidence="1" id="KW-0732">Signal</keyword>
<feature type="signal peptide" evidence="1">
    <location>
        <begin position="1"/>
        <end position="31"/>
    </location>
</feature>
<name>A0A1M5C8S0_9GAMM</name>
<accession>A0A1M5C8S0</accession>
<proteinExistence type="predicted"/>
<dbReference type="EMBL" id="FQVA01000002">
    <property type="protein sequence ID" value="SHF51128.1"/>
    <property type="molecule type" value="Genomic_DNA"/>
</dbReference>
<sequence length="162" mass="18609">MELCSSRFLPSKHLSVVFSLLLFPASSSCLADDLFIPDSSSALNLQADQTFFIDSAFGMDNEALYQSAENLRNNSMGIVQRRLNHQWLQMHTNPEKFQPITGGKALNEILQMGWQTYREKNKRKLDSGLMRYTSGHGKIGKAFDYDVRLSDDKFKFSFEYEF</sequence>
<dbReference type="AlphaFoldDB" id="A0A1M5C8S0"/>
<evidence type="ECO:0000313" key="2">
    <source>
        <dbReference type="EMBL" id="SHF51128.1"/>
    </source>
</evidence>
<evidence type="ECO:0000313" key="3">
    <source>
        <dbReference type="Proteomes" id="UP000184170"/>
    </source>
</evidence>
<dbReference type="Proteomes" id="UP000184170">
    <property type="component" value="Unassembled WGS sequence"/>
</dbReference>
<keyword evidence="3" id="KW-1185">Reference proteome</keyword>